<dbReference type="Gene3D" id="3.40.50.2000">
    <property type="entry name" value="Glycogen Phosphorylase B"/>
    <property type="match status" value="2"/>
</dbReference>
<evidence type="ECO:0000256" key="1">
    <source>
        <dbReference type="ARBA" id="ARBA00009995"/>
    </source>
</evidence>
<evidence type="ECO:0000313" key="3">
    <source>
        <dbReference type="EMBL" id="MFC7440532.1"/>
    </source>
</evidence>
<dbReference type="CDD" id="cd03784">
    <property type="entry name" value="GT1_Gtf-like"/>
    <property type="match status" value="1"/>
</dbReference>
<dbReference type="RefSeq" id="WP_379863813.1">
    <property type="nucleotide sequence ID" value="NZ_JBHTBW010000014.1"/>
</dbReference>
<sequence>MARALYVAPFGEGHVNPTIGLVRELVTRGEEIVYYSNNKFKAKIESTGAEFRPTAVDMEQLLKRFVKNGMFIKPNQSTQFPDMLGMMETIADKILEETKHEMYDYILYDAQTLAGTWIAKRLNLPSISTWTVFASISPSRMMKQMLEKNKHLMERFNHMKEQFLQSKERIEAKYGIALAPPPQSMMCEGELNIVFTSQHLQGDVPQSGAPYLFVGPSIADRKDQGDFPIHKLKEGPVVFISLGTIANNHPAFYRLCFEALNDLDALVVLSIGNNLKVEELEPFPDNFIVRNYVPQLDVLRHADAFVTHCGMNSTHEGLYYHVPLVMLPLVNDQPIVAERVKQLGAGILLDFNHLDAATLKNAVGEALSNPVYKRNAQRIGKSFREAGGYVKAADEILKFVNQ</sequence>
<evidence type="ECO:0000313" key="4">
    <source>
        <dbReference type="Proteomes" id="UP001596500"/>
    </source>
</evidence>
<accession>A0ABW2RHN3</accession>
<dbReference type="PANTHER" id="PTHR48050">
    <property type="entry name" value="STEROL 3-BETA-GLUCOSYLTRANSFERASE"/>
    <property type="match status" value="1"/>
</dbReference>
<gene>
    <name evidence="3" type="ORF">ACFQNG_05135</name>
</gene>
<name>A0ABW2RHN3_9BACL</name>
<organism evidence="3 4">
    <name type="scientific">Laceyella putida</name>
    <dbReference type="NCBI Taxonomy" id="110101"/>
    <lineage>
        <taxon>Bacteria</taxon>
        <taxon>Bacillati</taxon>
        <taxon>Bacillota</taxon>
        <taxon>Bacilli</taxon>
        <taxon>Bacillales</taxon>
        <taxon>Thermoactinomycetaceae</taxon>
        <taxon>Laceyella</taxon>
    </lineage>
</organism>
<dbReference type="Pfam" id="PF00201">
    <property type="entry name" value="UDPGT"/>
    <property type="match status" value="1"/>
</dbReference>
<keyword evidence="2" id="KW-0808">Transferase</keyword>
<comment type="caution">
    <text evidence="3">The sequence shown here is derived from an EMBL/GenBank/DDBJ whole genome shotgun (WGS) entry which is preliminary data.</text>
</comment>
<evidence type="ECO:0000256" key="2">
    <source>
        <dbReference type="ARBA" id="ARBA00022679"/>
    </source>
</evidence>
<protein>
    <submittedName>
        <fullName evidence="3">Macrolide family glycosyltransferase</fullName>
    </submittedName>
</protein>
<dbReference type="SUPFAM" id="SSF53756">
    <property type="entry name" value="UDP-Glycosyltransferase/glycogen phosphorylase"/>
    <property type="match status" value="1"/>
</dbReference>
<dbReference type="InterPro" id="IPR006326">
    <property type="entry name" value="UDPGT_MGT-like"/>
</dbReference>
<dbReference type="InterPro" id="IPR002213">
    <property type="entry name" value="UDP_glucos_trans"/>
</dbReference>
<dbReference type="InterPro" id="IPR050426">
    <property type="entry name" value="Glycosyltransferase_28"/>
</dbReference>
<proteinExistence type="inferred from homology"/>
<dbReference type="PANTHER" id="PTHR48050:SF13">
    <property type="entry name" value="STEROL 3-BETA-GLUCOSYLTRANSFERASE UGT80A2"/>
    <property type="match status" value="1"/>
</dbReference>
<reference evidence="4" key="1">
    <citation type="journal article" date="2019" name="Int. J. Syst. Evol. Microbiol.">
        <title>The Global Catalogue of Microorganisms (GCM) 10K type strain sequencing project: providing services to taxonomists for standard genome sequencing and annotation.</title>
        <authorList>
            <consortium name="The Broad Institute Genomics Platform"/>
            <consortium name="The Broad Institute Genome Sequencing Center for Infectious Disease"/>
            <person name="Wu L."/>
            <person name="Ma J."/>
        </authorList>
    </citation>
    <scope>NUCLEOTIDE SEQUENCE [LARGE SCALE GENOMIC DNA]</scope>
    <source>
        <strain evidence="4">CGMCC 1.12942</strain>
    </source>
</reference>
<dbReference type="Proteomes" id="UP001596500">
    <property type="component" value="Unassembled WGS sequence"/>
</dbReference>
<comment type="similarity">
    <text evidence="1">Belongs to the UDP-glycosyltransferase family.</text>
</comment>
<dbReference type="NCBIfam" id="TIGR01426">
    <property type="entry name" value="MGT"/>
    <property type="match status" value="1"/>
</dbReference>
<keyword evidence="4" id="KW-1185">Reference proteome</keyword>
<dbReference type="EMBL" id="JBHTBW010000014">
    <property type="protein sequence ID" value="MFC7440532.1"/>
    <property type="molecule type" value="Genomic_DNA"/>
</dbReference>